<dbReference type="OrthoDB" id="26679at2759"/>
<gene>
    <name evidence="1" type="ORF">DNTS_004237</name>
</gene>
<evidence type="ECO:0000313" key="2">
    <source>
        <dbReference type="Proteomes" id="UP000316079"/>
    </source>
</evidence>
<dbReference type="AlphaFoldDB" id="A0A553Q9Y8"/>
<keyword evidence="2" id="KW-1185">Reference proteome</keyword>
<sequence length="72" mass="7848">MSCKLFTDGMGVVGGVMIITPNNIMFDPHKSDPLVLENGCEEYGLICPLEELLSVALYEDVSRMSLQDALPS</sequence>
<accession>A0A553Q9Y8</accession>
<dbReference type="EMBL" id="SRMA01026186">
    <property type="protein sequence ID" value="TRY86745.1"/>
    <property type="molecule type" value="Genomic_DNA"/>
</dbReference>
<organism evidence="1 2">
    <name type="scientific">Danionella cerebrum</name>
    <dbReference type="NCBI Taxonomy" id="2873325"/>
    <lineage>
        <taxon>Eukaryota</taxon>
        <taxon>Metazoa</taxon>
        <taxon>Chordata</taxon>
        <taxon>Craniata</taxon>
        <taxon>Vertebrata</taxon>
        <taxon>Euteleostomi</taxon>
        <taxon>Actinopterygii</taxon>
        <taxon>Neopterygii</taxon>
        <taxon>Teleostei</taxon>
        <taxon>Ostariophysi</taxon>
        <taxon>Cypriniformes</taxon>
        <taxon>Danionidae</taxon>
        <taxon>Danioninae</taxon>
        <taxon>Danionella</taxon>
    </lineage>
</organism>
<evidence type="ECO:0000313" key="1">
    <source>
        <dbReference type="EMBL" id="TRY86745.1"/>
    </source>
</evidence>
<comment type="caution">
    <text evidence="1">The sequence shown here is derived from an EMBL/GenBank/DDBJ whole genome shotgun (WGS) entry which is preliminary data.</text>
</comment>
<reference evidence="1 2" key="1">
    <citation type="journal article" date="2019" name="Sci. Data">
        <title>Hybrid genome assembly and annotation of Danionella translucida.</title>
        <authorList>
            <person name="Kadobianskyi M."/>
            <person name="Schulze L."/>
            <person name="Schuelke M."/>
            <person name="Judkewitz B."/>
        </authorList>
    </citation>
    <scope>NUCLEOTIDE SEQUENCE [LARGE SCALE GENOMIC DNA]</scope>
    <source>
        <strain evidence="1 2">Bolton</strain>
    </source>
</reference>
<protein>
    <submittedName>
        <fullName evidence="1">Uncharacterized protein</fullName>
    </submittedName>
</protein>
<dbReference type="Proteomes" id="UP000316079">
    <property type="component" value="Unassembled WGS sequence"/>
</dbReference>
<proteinExistence type="predicted"/>
<name>A0A553Q9Y8_9TELE</name>